<protein>
    <submittedName>
        <fullName evidence="1">Uncharacterized protein</fullName>
    </submittedName>
</protein>
<reference evidence="1 2" key="1">
    <citation type="submission" date="2015-03" db="EMBL/GenBank/DDBJ databases">
        <title>Complete genome sequence of Citrobacter amalonaticus Y19.</title>
        <authorList>
            <person name="Park S."/>
        </authorList>
    </citation>
    <scope>NUCLEOTIDE SEQUENCE [LARGE SCALE GENOMIC DNA]</scope>
    <source>
        <strain evidence="1 2">Y19</strain>
        <plasmid evidence="2">Plasmid</plasmid>
    </source>
</reference>
<accession>A0A0F6U0I4</accession>
<organism evidence="1 2">
    <name type="scientific">Citrobacter amalonaticus Y19</name>
    <dbReference type="NCBI Taxonomy" id="1261127"/>
    <lineage>
        <taxon>Bacteria</taxon>
        <taxon>Pseudomonadati</taxon>
        <taxon>Pseudomonadota</taxon>
        <taxon>Gammaproteobacteria</taxon>
        <taxon>Enterobacterales</taxon>
        <taxon>Enterobacteriaceae</taxon>
        <taxon>Citrobacter</taxon>
    </lineage>
</organism>
<dbReference type="Proteomes" id="UP000034085">
    <property type="component" value="Plasmid"/>
</dbReference>
<dbReference type="HOGENOM" id="CLU_138577_0_0_6"/>
<proteinExistence type="predicted"/>
<evidence type="ECO:0000313" key="1">
    <source>
        <dbReference type="EMBL" id="AKE62307.1"/>
    </source>
</evidence>
<sequence>MNVDQRQRIEQEIVRAAATGLIEAGYSISVFDSEEIVLKRSTDVERIVEAMFSTDEDYLYAYRPEETERAGYVHFVYGNEGWDVISDNSLSLEPALEAATALSESYA</sequence>
<name>A0A0F6U0I4_CITAM</name>
<gene>
    <name evidence="1" type="ORF">F384_27620</name>
</gene>
<evidence type="ECO:0000313" key="2">
    <source>
        <dbReference type="Proteomes" id="UP000034085"/>
    </source>
</evidence>
<dbReference type="KEGG" id="cama:F384_27620"/>
<dbReference type="EMBL" id="CP011133">
    <property type="protein sequence ID" value="AKE62307.1"/>
    <property type="molecule type" value="Genomic_DNA"/>
</dbReference>
<dbReference type="OrthoDB" id="6626576at2"/>
<dbReference type="RefSeq" id="WP_046499401.1">
    <property type="nucleotide sequence ID" value="NZ_CP011133.1"/>
</dbReference>
<keyword evidence="1" id="KW-0614">Plasmid</keyword>
<geneLocation type="plasmid" evidence="1">
    <name>unnamed</name>
</geneLocation>
<dbReference type="AlphaFoldDB" id="A0A0F6U0I4"/>
<dbReference type="PATRIC" id="fig|1261127.3.peg.5737"/>